<proteinExistence type="predicted"/>
<keyword evidence="5 6" id="KW-0472">Membrane</keyword>
<keyword evidence="3 6" id="KW-0812">Transmembrane</keyword>
<keyword evidence="9" id="KW-1185">Reference proteome</keyword>
<evidence type="ECO:0000259" key="7">
    <source>
        <dbReference type="Pfam" id="PF12698"/>
    </source>
</evidence>
<feature type="transmembrane region" description="Helical" evidence="6">
    <location>
        <begin position="206"/>
        <end position="230"/>
    </location>
</feature>
<evidence type="ECO:0000256" key="1">
    <source>
        <dbReference type="ARBA" id="ARBA00004651"/>
    </source>
</evidence>
<evidence type="ECO:0000256" key="6">
    <source>
        <dbReference type="SAM" id="Phobius"/>
    </source>
</evidence>
<dbReference type="eggNOG" id="COG1511">
    <property type="taxonomic scope" value="Bacteria"/>
</dbReference>
<reference evidence="8 9" key="1">
    <citation type="journal article" date="2015" name="Stand. Genomic Sci.">
        <title>Complete genome sequence and description of Salinispira pacifica gen. nov., sp. nov., a novel spirochaete isolated form a hypersaline microbial mat.</title>
        <authorList>
            <person name="Ben Hania W."/>
            <person name="Joseph M."/>
            <person name="Schumann P."/>
            <person name="Bunk B."/>
            <person name="Fiebig A."/>
            <person name="Sproer C."/>
            <person name="Klenk H.P."/>
            <person name="Fardeau M.L."/>
            <person name="Spring S."/>
        </authorList>
    </citation>
    <scope>NUCLEOTIDE SEQUENCE [LARGE SCALE GENOMIC DNA]</scope>
    <source>
        <strain evidence="8 9">L21-RPul-D2</strain>
    </source>
</reference>
<accession>V5WHS7</accession>
<dbReference type="GO" id="GO:0005886">
    <property type="term" value="C:plasma membrane"/>
    <property type="evidence" value="ECO:0007669"/>
    <property type="project" value="UniProtKB-SubCell"/>
</dbReference>
<name>V5WHS7_9SPIO</name>
<dbReference type="RefSeq" id="WP_024268003.1">
    <property type="nucleotide sequence ID" value="NC_023035.1"/>
</dbReference>
<evidence type="ECO:0000256" key="2">
    <source>
        <dbReference type="ARBA" id="ARBA00022475"/>
    </source>
</evidence>
<feature type="transmembrane region" description="Helical" evidence="6">
    <location>
        <begin position="21"/>
        <end position="39"/>
    </location>
</feature>
<evidence type="ECO:0000256" key="5">
    <source>
        <dbReference type="ARBA" id="ARBA00023136"/>
    </source>
</evidence>
<dbReference type="HOGENOM" id="CLU_066869_0_0_12"/>
<feature type="transmembrane region" description="Helical" evidence="6">
    <location>
        <begin position="318"/>
        <end position="338"/>
    </location>
</feature>
<dbReference type="STRING" id="1307761.L21SP2_1701"/>
<comment type="subcellular location">
    <subcellularLocation>
        <location evidence="1">Cell membrane</location>
        <topology evidence="1">Multi-pass membrane protein</topology>
    </subcellularLocation>
</comment>
<dbReference type="GO" id="GO:0140359">
    <property type="term" value="F:ABC-type transporter activity"/>
    <property type="evidence" value="ECO:0007669"/>
    <property type="project" value="InterPro"/>
</dbReference>
<dbReference type="Proteomes" id="UP000018680">
    <property type="component" value="Chromosome"/>
</dbReference>
<dbReference type="KEGG" id="slr:L21SP2_1701"/>
<evidence type="ECO:0000313" key="9">
    <source>
        <dbReference type="Proteomes" id="UP000018680"/>
    </source>
</evidence>
<dbReference type="PANTHER" id="PTHR30294:SF29">
    <property type="entry name" value="MULTIDRUG ABC TRANSPORTER PERMEASE YBHS-RELATED"/>
    <property type="match status" value="1"/>
</dbReference>
<feature type="transmembrane region" description="Helical" evidence="6">
    <location>
        <begin position="160"/>
        <end position="185"/>
    </location>
</feature>
<dbReference type="AlphaFoldDB" id="V5WHS7"/>
<dbReference type="InterPro" id="IPR013525">
    <property type="entry name" value="ABC2_TM"/>
</dbReference>
<keyword evidence="2" id="KW-1003">Cell membrane</keyword>
<feature type="domain" description="ABC-2 type transporter transmembrane" evidence="7">
    <location>
        <begin position="25"/>
        <end position="338"/>
    </location>
</feature>
<dbReference type="EMBL" id="CP006939">
    <property type="protein sequence ID" value="AHC15084.1"/>
    <property type="molecule type" value="Genomic_DNA"/>
</dbReference>
<keyword evidence="4 6" id="KW-1133">Transmembrane helix</keyword>
<dbReference type="Pfam" id="PF12698">
    <property type="entry name" value="ABC2_membrane_3"/>
    <property type="match status" value="1"/>
</dbReference>
<feature type="transmembrane region" description="Helical" evidence="6">
    <location>
        <begin position="236"/>
        <end position="257"/>
    </location>
</feature>
<evidence type="ECO:0000256" key="3">
    <source>
        <dbReference type="ARBA" id="ARBA00022692"/>
    </source>
</evidence>
<feature type="transmembrane region" description="Helical" evidence="6">
    <location>
        <begin position="269"/>
        <end position="288"/>
    </location>
</feature>
<dbReference type="OrthoDB" id="2162283at2"/>
<evidence type="ECO:0000256" key="4">
    <source>
        <dbReference type="ARBA" id="ARBA00022989"/>
    </source>
</evidence>
<evidence type="ECO:0000313" key="8">
    <source>
        <dbReference type="EMBL" id="AHC15084.1"/>
    </source>
</evidence>
<organism evidence="8 9">
    <name type="scientific">Salinispira pacifica</name>
    <dbReference type="NCBI Taxonomy" id="1307761"/>
    <lineage>
        <taxon>Bacteria</taxon>
        <taxon>Pseudomonadati</taxon>
        <taxon>Spirochaetota</taxon>
        <taxon>Spirochaetia</taxon>
        <taxon>Spirochaetales</taxon>
        <taxon>Spirochaetaceae</taxon>
        <taxon>Salinispira</taxon>
    </lineage>
</organism>
<dbReference type="PANTHER" id="PTHR30294">
    <property type="entry name" value="MEMBRANE COMPONENT OF ABC TRANSPORTER YHHJ-RELATED"/>
    <property type="match status" value="1"/>
</dbReference>
<dbReference type="InterPro" id="IPR051449">
    <property type="entry name" value="ABC-2_transporter_component"/>
</dbReference>
<gene>
    <name evidence="8" type="ORF">L21SP2_1701</name>
</gene>
<sequence>MKQLWRIFLFDIMMSFKNFMGAYLLIVPMIILLILRSFLPAVDSASANFAVVNDGPNAVDRELIATLDEIGDVSLYPNIEELKDRMAAIGEIEGLYWDPVAGQYVSLVEKTGEDNEMFTLAARYIRQQYLKDNYPELPRMVNFSEAVPPELSERTEISPVASMGGSLFIVFITIMTAFMMGLAIVEDKDQGTILALRISPVSSSDYYVGRSLFPFLVTIAYAVIGVFMLGLAGINLLQMLMVVTLSFSTAMVFGLFIGGMGKNEIEAMGIGKVGAMLFIFALVAAALLPDNWHWTLWWMPVYWTFDALEEIFIQQADWFTVAWKSLLAFVLAGGYFLLLRKRIVRGLGATE</sequence>
<protein>
    <submittedName>
        <fullName evidence="8">ABC transport system, permease component YbhR</fullName>
    </submittedName>
</protein>